<dbReference type="Proteomes" id="UP000322873">
    <property type="component" value="Unassembled WGS sequence"/>
</dbReference>
<accession>A0A5M9JWD3</accession>
<gene>
    <name evidence="1" type="ORF">EYC84_003357</name>
</gene>
<comment type="caution">
    <text evidence="1">The sequence shown here is derived from an EMBL/GenBank/DDBJ whole genome shotgun (WGS) entry which is preliminary data.</text>
</comment>
<dbReference type="AlphaFoldDB" id="A0A5M9JWD3"/>
<dbReference type="EMBL" id="VICG01000004">
    <property type="protein sequence ID" value="KAA8572773.1"/>
    <property type="molecule type" value="Genomic_DNA"/>
</dbReference>
<name>A0A5M9JWD3_MONFR</name>
<organism evidence="1 2">
    <name type="scientific">Monilinia fructicola</name>
    <name type="common">Brown rot fungus</name>
    <name type="synonym">Ciboria fructicola</name>
    <dbReference type="NCBI Taxonomy" id="38448"/>
    <lineage>
        <taxon>Eukaryota</taxon>
        <taxon>Fungi</taxon>
        <taxon>Dikarya</taxon>
        <taxon>Ascomycota</taxon>
        <taxon>Pezizomycotina</taxon>
        <taxon>Leotiomycetes</taxon>
        <taxon>Helotiales</taxon>
        <taxon>Sclerotiniaceae</taxon>
        <taxon>Monilinia</taxon>
    </lineage>
</organism>
<proteinExistence type="predicted"/>
<sequence length="105" mass="12539">MPQSHFGRSERLSSISHHFTPVCQQHIQDNCEISRWVSLLKLSFRMESCSPFVPLPPLESLHHRNDNNECRADVRYYWCWIVWSKGYAEWRKESQTFIRCLGQAK</sequence>
<evidence type="ECO:0000313" key="2">
    <source>
        <dbReference type="Proteomes" id="UP000322873"/>
    </source>
</evidence>
<keyword evidence="2" id="KW-1185">Reference proteome</keyword>
<protein>
    <submittedName>
        <fullName evidence="1">Uncharacterized protein</fullName>
    </submittedName>
</protein>
<reference evidence="1 2" key="1">
    <citation type="submission" date="2019-06" db="EMBL/GenBank/DDBJ databases">
        <title>Genome Sequence of the Brown Rot Fungal Pathogen Monilinia fructicola.</title>
        <authorList>
            <person name="De Miccolis Angelini R.M."/>
            <person name="Landi L."/>
            <person name="Abate D."/>
            <person name="Pollastro S."/>
            <person name="Romanazzi G."/>
            <person name="Faretra F."/>
        </authorList>
    </citation>
    <scope>NUCLEOTIDE SEQUENCE [LARGE SCALE GENOMIC DNA]</scope>
    <source>
        <strain evidence="1 2">Mfrc123</strain>
    </source>
</reference>
<evidence type="ECO:0000313" key="1">
    <source>
        <dbReference type="EMBL" id="KAA8572773.1"/>
    </source>
</evidence>